<dbReference type="Gene3D" id="3.40.50.620">
    <property type="entry name" value="HUPs"/>
    <property type="match status" value="1"/>
</dbReference>
<dbReference type="NCBIfam" id="NF004162">
    <property type="entry name" value="PRK05627.1-5"/>
    <property type="match status" value="1"/>
</dbReference>
<evidence type="ECO:0000256" key="9">
    <source>
        <dbReference type="ARBA" id="ARBA00022777"/>
    </source>
</evidence>
<dbReference type="SUPFAM" id="SSF52374">
    <property type="entry name" value="Nucleotidylyl transferase"/>
    <property type="match status" value="1"/>
</dbReference>
<sequence>MELIRGIHNIRPKHKGCVLTIGNFDGVHLGHQAVIKGLIQDAKQYQLPSTVMIFEPQPQEYFRKSDAPARLTRLRDKLALLSQLGVERVICIKFNEKFANQFADEFVEHVLVEKLGVAALTVGDDFRFGKGRSGNYQMLQISGATHGFNVKSTASLRQKDCRVSSTAIRLALSQGDIHLANEMLGRTYSVIGKVVHGWKKGRELGFPTANIPLKRQVSPLSGVYCVQVTVASKIYYGVANIGTKPTFNGKRTLLEAHLFDFNCDLYGQIIEVAPVHKLRDEIKFDSFAQLTAQISRDVDEAKAYFDLI</sequence>
<keyword evidence="6 15" id="KW-0808">Transferase</keyword>
<dbReference type="InterPro" id="IPR023465">
    <property type="entry name" value="Riboflavin_kinase_dom_sf"/>
</dbReference>
<evidence type="ECO:0000256" key="15">
    <source>
        <dbReference type="PIRNR" id="PIRNR004491"/>
    </source>
</evidence>
<dbReference type="Pfam" id="PF01687">
    <property type="entry name" value="Flavokinase"/>
    <property type="match status" value="1"/>
</dbReference>
<keyword evidence="10 15" id="KW-0274">FAD</keyword>
<protein>
    <recommendedName>
        <fullName evidence="15">Riboflavin biosynthesis protein</fullName>
    </recommendedName>
    <domain>
        <recommendedName>
            <fullName evidence="15">Riboflavin kinase</fullName>
            <ecNumber evidence="15">2.7.1.26</ecNumber>
        </recommendedName>
        <alternativeName>
            <fullName evidence="15">Flavokinase</fullName>
        </alternativeName>
    </domain>
    <domain>
        <recommendedName>
            <fullName evidence="15">FMN adenylyltransferase</fullName>
            <ecNumber evidence="15">2.7.7.2</ecNumber>
        </recommendedName>
        <alternativeName>
            <fullName evidence="15">FAD pyrophosphorylase</fullName>
        </alternativeName>
        <alternativeName>
            <fullName evidence="15">FAD synthase</fullName>
        </alternativeName>
    </domain>
</protein>
<dbReference type="EC" id="2.7.1.26" evidence="15"/>
<dbReference type="InterPro" id="IPR023468">
    <property type="entry name" value="Riboflavin_kinase"/>
</dbReference>
<evidence type="ECO:0000313" key="17">
    <source>
        <dbReference type="EMBL" id="MEI4548921.1"/>
    </source>
</evidence>
<feature type="domain" description="Riboflavin kinase" evidence="16">
    <location>
        <begin position="183"/>
        <end position="306"/>
    </location>
</feature>
<dbReference type="InterPro" id="IPR015864">
    <property type="entry name" value="FAD_synthase"/>
</dbReference>
<keyword evidence="12" id="KW-0511">Multifunctional enzyme</keyword>
<dbReference type="Gene3D" id="2.40.30.30">
    <property type="entry name" value="Riboflavin kinase-like"/>
    <property type="match status" value="1"/>
</dbReference>
<evidence type="ECO:0000256" key="11">
    <source>
        <dbReference type="ARBA" id="ARBA00022840"/>
    </source>
</evidence>
<evidence type="ECO:0000259" key="16">
    <source>
        <dbReference type="SMART" id="SM00904"/>
    </source>
</evidence>
<evidence type="ECO:0000256" key="14">
    <source>
        <dbReference type="ARBA" id="ARBA00049494"/>
    </source>
</evidence>
<comment type="pathway">
    <text evidence="2 15">Cofactor biosynthesis; FAD biosynthesis; FAD from FMN: step 1/1.</text>
</comment>
<dbReference type="CDD" id="cd02064">
    <property type="entry name" value="FAD_synthetase_N"/>
    <property type="match status" value="1"/>
</dbReference>
<dbReference type="SMART" id="SM00904">
    <property type="entry name" value="Flavokinase"/>
    <property type="match status" value="1"/>
</dbReference>
<comment type="function">
    <text evidence="1">Catalyzes the phosphorylation of riboflavin to FMN followed by the adenylation of FMN to FAD.</text>
</comment>
<comment type="caution">
    <text evidence="17">The sequence shown here is derived from an EMBL/GenBank/DDBJ whole genome shotgun (WGS) entry which is preliminary data.</text>
</comment>
<reference evidence="17 18" key="1">
    <citation type="submission" date="2023-12" db="EMBL/GenBank/DDBJ databases">
        <title>Friends and Foes: Symbiotic and Algicidal bacterial influence on Karenia brevis blooms.</title>
        <authorList>
            <person name="Fei C."/>
            <person name="Mohamed A.R."/>
            <person name="Booker A."/>
            <person name="Arshad M."/>
            <person name="Klass S."/>
            <person name="Ahn S."/>
            <person name="Gilbert P.M."/>
            <person name="Heil C.A."/>
            <person name="Martinez J.M."/>
            <person name="Amin S.A."/>
        </authorList>
    </citation>
    <scope>NUCLEOTIDE SEQUENCE [LARGE SCALE GENOMIC DNA]</scope>
    <source>
        <strain evidence="17 18">CE15</strain>
    </source>
</reference>
<dbReference type="InterPro" id="IPR014729">
    <property type="entry name" value="Rossmann-like_a/b/a_fold"/>
</dbReference>
<evidence type="ECO:0000256" key="4">
    <source>
        <dbReference type="ARBA" id="ARBA00022630"/>
    </source>
</evidence>
<evidence type="ECO:0000256" key="6">
    <source>
        <dbReference type="ARBA" id="ARBA00022679"/>
    </source>
</evidence>
<dbReference type="InterPro" id="IPR002606">
    <property type="entry name" value="Riboflavin_kinase_bac"/>
</dbReference>
<dbReference type="NCBIfam" id="NF004160">
    <property type="entry name" value="PRK05627.1-3"/>
    <property type="match status" value="1"/>
</dbReference>
<evidence type="ECO:0000313" key="18">
    <source>
        <dbReference type="Proteomes" id="UP001382455"/>
    </source>
</evidence>
<gene>
    <name evidence="17" type="primary">ribF</name>
    <name evidence="17" type="ORF">WAE96_04235</name>
</gene>
<dbReference type="NCBIfam" id="NF004163">
    <property type="entry name" value="PRK05627.1-6"/>
    <property type="match status" value="1"/>
</dbReference>
<keyword evidence="18" id="KW-1185">Reference proteome</keyword>
<evidence type="ECO:0000256" key="13">
    <source>
        <dbReference type="ARBA" id="ARBA00047880"/>
    </source>
</evidence>
<keyword evidence="8 15" id="KW-0547">Nucleotide-binding</keyword>
<evidence type="ECO:0000256" key="3">
    <source>
        <dbReference type="ARBA" id="ARBA00005201"/>
    </source>
</evidence>
<accession>A0ABU8ERR4</accession>
<dbReference type="PANTHER" id="PTHR22749">
    <property type="entry name" value="RIBOFLAVIN KINASE/FMN ADENYLYLTRANSFERASE"/>
    <property type="match status" value="1"/>
</dbReference>
<comment type="pathway">
    <text evidence="3 15">Cofactor biosynthesis; FMN biosynthesis; FMN from riboflavin (ATP route): step 1/1.</text>
</comment>
<evidence type="ECO:0000256" key="1">
    <source>
        <dbReference type="ARBA" id="ARBA00002121"/>
    </source>
</evidence>
<dbReference type="Proteomes" id="UP001382455">
    <property type="component" value="Unassembled WGS sequence"/>
</dbReference>
<evidence type="ECO:0000256" key="10">
    <source>
        <dbReference type="ARBA" id="ARBA00022827"/>
    </source>
</evidence>
<dbReference type="PANTHER" id="PTHR22749:SF6">
    <property type="entry name" value="RIBOFLAVIN KINASE"/>
    <property type="match status" value="1"/>
</dbReference>
<dbReference type="Pfam" id="PF06574">
    <property type="entry name" value="FAD_syn"/>
    <property type="match status" value="1"/>
</dbReference>
<dbReference type="EC" id="2.7.7.2" evidence="15"/>
<dbReference type="EMBL" id="JBAWKS010000001">
    <property type="protein sequence ID" value="MEI4548921.1"/>
    <property type="molecule type" value="Genomic_DNA"/>
</dbReference>
<dbReference type="PIRSF" id="PIRSF004491">
    <property type="entry name" value="FAD_Synth"/>
    <property type="match status" value="1"/>
</dbReference>
<evidence type="ECO:0000256" key="12">
    <source>
        <dbReference type="ARBA" id="ARBA00023268"/>
    </source>
</evidence>
<comment type="similarity">
    <text evidence="15">Belongs to the ribF family.</text>
</comment>
<dbReference type="NCBIfam" id="NF004159">
    <property type="entry name" value="PRK05627.1-2"/>
    <property type="match status" value="1"/>
</dbReference>
<dbReference type="NCBIfam" id="TIGR00083">
    <property type="entry name" value="ribF"/>
    <property type="match status" value="1"/>
</dbReference>
<dbReference type="InterPro" id="IPR015865">
    <property type="entry name" value="Riboflavin_kinase_bac/euk"/>
</dbReference>
<dbReference type="GO" id="GO:0008531">
    <property type="term" value="F:riboflavin kinase activity"/>
    <property type="evidence" value="ECO:0007669"/>
    <property type="project" value="UniProtKB-EC"/>
</dbReference>
<keyword evidence="11 15" id="KW-0067">ATP-binding</keyword>
<evidence type="ECO:0000256" key="7">
    <source>
        <dbReference type="ARBA" id="ARBA00022695"/>
    </source>
</evidence>
<keyword evidence="5 15" id="KW-0288">FMN</keyword>
<comment type="catalytic activity">
    <reaction evidence="14 15">
        <text>FMN + ATP + H(+) = FAD + diphosphate</text>
        <dbReference type="Rhea" id="RHEA:17237"/>
        <dbReference type="ChEBI" id="CHEBI:15378"/>
        <dbReference type="ChEBI" id="CHEBI:30616"/>
        <dbReference type="ChEBI" id="CHEBI:33019"/>
        <dbReference type="ChEBI" id="CHEBI:57692"/>
        <dbReference type="ChEBI" id="CHEBI:58210"/>
        <dbReference type="EC" id="2.7.7.2"/>
    </reaction>
</comment>
<keyword evidence="9 15" id="KW-0418">Kinase</keyword>
<evidence type="ECO:0000256" key="5">
    <source>
        <dbReference type="ARBA" id="ARBA00022643"/>
    </source>
</evidence>
<dbReference type="GO" id="GO:0003919">
    <property type="term" value="F:FMN adenylyltransferase activity"/>
    <property type="evidence" value="ECO:0007669"/>
    <property type="project" value="UniProtKB-EC"/>
</dbReference>
<dbReference type="SUPFAM" id="SSF82114">
    <property type="entry name" value="Riboflavin kinase-like"/>
    <property type="match status" value="1"/>
</dbReference>
<keyword evidence="4 15" id="KW-0285">Flavoprotein</keyword>
<name>A0ABU8ERR4_9GAMM</name>
<dbReference type="RefSeq" id="WP_105170716.1">
    <property type="nucleotide sequence ID" value="NZ_JBAWKS010000001.1"/>
</dbReference>
<comment type="catalytic activity">
    <reaction evidence="13 15">
        <text>riboflavin + ATP = FMN + ADP + H(+)</text>
        <dbReference type="Rhea" id="RHEA:14357"/>
        <dbReference type="ChEBI" id="CHEBI:15378"/>
        <dbReference type="ChEBI" id="CHEBI:30616"/>
        <dbReference type="ChEBI" id="CHEBI:57986"/>
        <dbReference type="ChEBI" id="CHEBI:58210"/>
        <dbReference type="ChEBI" id="CHEBI:456216"/>
        <dbReference type="EC" id="2.7.1.26"/>
    </reaction>
</comment>
<evidence type="ECO:0000256" key="8">
    <source>
        <dbReference type="ARBA" id="ARBA00022741"/>
    </source>
</evidence>
<evidence type="ECO:0000256" key="2">
    <source>
        <dbReference type="ARBA" id="ARBA00004726"/>
    </source>
</evidence>
<keyword evidence="7 15" id="KW-0548">Nucleotidyltransferase</keyword>
<proteinExistence type="inferred from homology"/>
<organism evidence="17 18">
    <name type="scientific">Pseudoalteromonas spongiae</name>
    <dbReference type="NCBI Taxonomy" id="298657"/>
    <lineage>
        <taxon>Bacteria</taxon>
        <taxon>Pseudomonadati</taxon>
        <taxon>Pseudomonadota</taxon>
        <taxon>Gammaproteobacteria</taxon>
        <taxon>Alteromonadales</taxon>
        <taxon>Pseudoalteromonadaceae</taxon>
        <taxon>Pseudoalteromonas</taxon>
    </lineage>
</organism>